<keyword evidence="3" id="KW-1185">Reference proteome</keyword>
<protein>
    <submittedName>
        <fullName evidence="2">Uncharacterized protein</fullName>
    </submittedName>
</protein>
<feature type="region of interest" description="Disordered" evidence="1">
    <location>
        <begin position="161"/>
        <end position="180"/>
    </location>
</feature>
<feature type="compositionally biased region" description="Low complexity" evidence="1">
    <location>
        <begin position="46"/>
        <end position="62"/>
    </location>
</feature>
<dbReference type="EMBL" id="KB007909">
    <property type="protein sequence ID" value="ELR20808.1"/>
    <property type="molecule type" value="Genomic_DNA"/>
</dbReference>
<reference evidence="2 3" key="1">
    <citation type="journal article" date="2013" name="Genome Biol.">
        <title>Genome of Acanthamoeba castellanii highlights extensive lateral gene transfer and early evolution of tyrosine kinase signaling.</title>
        <authorList>
            <person name="Clarke M."/>
            <person name="Lohan A.J."/>
            <person name="Liu B."/>
            <person name="Lagkouvardos I."/>
            <person name="Roy S."/>
            <person name="Zafar N."/>
            <person name="Bertelli C."/>
            <person name="Schilde C."/>
            <person name="Kianianmomeni A."/>
            <person name="Burglin T.R."/>
            <person name="Frech C."/>
            <person name="Turcotte B."/>
            <person name="Kopec K.O."/>
            <person name="Synnott J.M."/>
            <person name="Choo C."/>
            <person name="Paponov I."/>
            <person name="Finkler A."/>
            <person name="Soon Heng Tan C."/>
            <person name="Hutchins A.P."/>
            <person name="Weinmeier T."/>
            <person name="Rattei T."/>
            <person name="Chu J.S."/>
            <person name="Gimenez G."/>
            <person name="Irimia M."/>
            <person name="Rigden D.J."/>
            <person name="Fitzpatrick D.A."/>
            <person name="Lorenzo-Morales J."/>
            <person name="Bateman A."/>
            <person name="Chiu C.H."/>
            <person name="Tang P."/>
            <person name="Hegemann P."/>
            <person name="Fromm H."/>
            <person name="Raoult D."/>
            <person name="Greub G."/>
            <person name="Miranda-Saavedra D."/>
            <person name="Chen N."/>
            <person name="Nash P."/>
            <person name="Ginger M.L."/>
            <person name="Horn M."/>
            <person name="Schaap P."/>
            <person name="Caler L."/>
            <person name="Loftus B."/>
        </authorList>
    </citation>
    <scope>NUCLEOTIDE SEQUENCE [LARGE SCALE GENOMIC DNA]</scope>
    <source>
        <strain evidence="2 3">Neff</strain>
    </source>
</reference>
<feature type="region of interest" description="Disordered" evidence="1">
    <location>
        <begin position="1"/>
        <end position="119"/>
    </location>
</feature>
<dbReference type="RefSeq" id="XP_004344211.1">
    <property type="nucleotide sequence ID" value="XM_004344161.1"/>
</dbReference>
<dbReference type="KEGG" id="acan:ACA1_055840"/>
<organism evidence="2 3">
    <name type="scientific">Acanthamoeba castellanii (strain ATCC 30010 / Neff)</name>
    <dbReference type="NCBI Taxonomy" id="1257118"/>
    <lineage>
        <taxon>Eukaryota</taxon>
        <taxon>Amoebozoa</taxon>
        <taxon>Discosea</taxon>
        <taxon>Longamoebia</taxon>
        <taxon>Centramoebida</taxon>
        <taxon>Acanthamoebidae</taxon>
        <taxon>Acanthamoeba</taxon>
    </lineage>
</organism>
<dbReference type="VEuPathDB" id="AmoebaDB:ACA1_055840"/>
<evidence type="ECO:0000313" key="2">
    <source>
        <dbReference type="EMBL" id="ELR20808.1"/>
    </source>
</evidence>
<dbReference type="GeneID" id="14921678"/>
<proteinExistence type="predicted"/>
<sequence length="242" mass="26259">MFNRRHEDDPPSGLHHPHHNGAAASPVVGPKAQSPQMTITSSDLLPSAAAPHFPAHQPTTAAAHHHSPALSPRSVRQRAEDLVTSLTPPASPLAAPRESGSPLAGPEKRKEEALFLPKQGDNDEEALLPLAMGQALVWKTWEEKGETIRQDAELAKKLRLDAEERSGVQPQRLDEDAPVLSDSQFARSLDLEEKLEAQRSAVSAHNQRVMAHQAPPLSDSQFALDMDEQIAAMLQAADLSRT</sequence>
<evidence type="ECO:0000256" key="1">
    <source>
        <dbReference type="SAM" id="MobiDB-lite"/>
    </source>
</evidence>
<feature type="compositionally biased region" description="Low complexity" evidence="1">
    <location>
        <begin position="84"/>
        <end position="96"/>
    </location>
</feature>
<evidence type="ECO:0000313" key="3">
    <source>
        <dbReference type="Proteomes" id="UP000011083"/>
    </source>
</evidence>
<gene>
    <name evidence="2" type="ORF">ACA1_055840</name>
</gene>
<dbReference type="AlphaFoldDB" id="L8H7U9"/>
<accession>L8H7U9</accession>
<feature type="compositionally biased region" description="Polar residues" evidence="1">
    <location>
        <begin position="33"/>
        <end position="44"/>
    </location>
</feature>
<dbReference type="Proteomes" id="UP000011083">
    <property type="component" value="Unassembled WGS sequence"/>
</dbReference>
<name>L8H7U9_ACACF</name>